<evidence type="ECO:0000313" key="14">
    <source>
        <dbReference type="Proteomes" id="UP000319257"/>
    </source>
</evidence>
<keyword evidence="5" id="KW-0687">Ribonucleoprotein</keyword>
<evidence type="ECO:0000259" key="10">
    <source>
        <dbReference type="Pfam" id="PF17405"/>
    </source>
</evidence>
<evidence type="ECO:0000256" key="6">
    <source>
        <dbReference type="SAM" id="MobiDB-lite"/>
    </source>
</evidence>
<dbReference type="PANTHER" id="PTHR17972:SF0">
    <property type="entry name" value="NUCLEOLAR PROTEIN 6"/>
    <property type="match status" value="1"/>
</dbReference>
<feature type="domain" description="Nrap protein" evidence="11">
    <location>
        <begin position="804"/>
        <end position="968"/>
    </location>
</feature>
<sequence>MEEASPKRRKLDHSSSHSHAQSLTYDSAASAGLYRPSTFILETEELLKEIRVDYGRALSGADSLLHDLKNAIESNIESHAPTPIAEATSKFEKKHNITIPYPEPKPAKDAPYKLLVEKPSQFNVVGSYVSKTMVKSQQNPSVDMIVEMPKELFQEKDYANMRYFYKRAYFLANIAAAAKGMGQSTKLSFELLGENPLLPVIVLEPSATDKKGKKSDANASSKAKPGTAYIVRIIPCHPEGVFLNSKLSPSNNCLRQASNEDEKAAQTPTPFYNSTLKADSTYLAYLRFLRTVDKSCAAFKDVCLLGRTFLQQRGFGGSVSRGGFGNFEWAVLVGLLLQTVNKKGASALSPSLSSTQLFKATIQFLATTDLSKKPCVLGSLPEGAESVRESGPVIYDAQRHLNIAYKMSPWSSTALRQHAKWTLDLLSSTGVDQFNPTFIVKADVPLQSFDQLFQINIPRSASSAAVVDRRGHTWNVADRVFRILKRALGDRVKLVDIQLPSKNGWPLDKKVPSDSTSALTVGLLYDPANASRQVDHGPSVEEKKEAKKFRQFWGDKAELRKFKDGSILETLIWQGTTPADLCEEIVRYIMGIHLRLDDDDFNFLGGDFTALVPLKQTDPALFTGAREAFSQVEQDIRGLEDLPLQVRQLAPIAPQLRSASVKPPVLGSAKVVLSPMDIVIFFEASGKWPDNLSAIQRAKIAFLLKIGESLEEARPGVTTHIGMEEIQSDIQNLAFLDIVYPESAAFRLRIHGDLEEALLERRTKDKTLDQNVRTEAVHLLATFKRLYATLPLHNQMISTAVTRFPALSPTIRLVKSWFNAHKLSHHFNEDLIELAVLHVFVEPYPWQAPSSPATGFLRTLLFLSRWDWRTEPLVVDASSGVDDFSPADRAAAATRLEAWRKIDPNMHHTVLFAATPHDASGTAYTTRDGQPHPSRVAATRMTTLARSACRLVKEAGAGAAGGFDPRQLCQTPLRDYDVLLHLEPRVVKAVLRGDDGTARRSHFKNLDERAVGAPLAPVPAHPVAALLRQLEAAYGSALVFFHGGPDDAVVGGIWNPQVHRRSFRVNMPCSFRPASDGEGDDDVDDHDVMEVDREGILAEIARVGGDVIEKIETRGSS</sequence>
<evidence type="ECO:0000259" key="12">
    <source>
        <dbReference type="Pfam" id="PF17407"/>
    </source>
</evidence>
<dbReference type="EMBL" id="SKBQ01000011">
    <property type="protein sequence ID" value="TPX18245.1"/>
    <property type="molecule type" value="Genomic_DNA"/>
</dbReference>
<dbReference type="Pfam" id="PF17407">
    <property type="entry name" value="Nrap_D6"/>
    <property type="match status" value="1"/>
</dbReference>
<evidence type="ECO:0000256" key="5">
    <source>
        <dbReference type="RuleBase" id="RU364032"/>
    </source>
</evidence>
<evidence type="ECO:0000259" key="11">
    <source>
        <dbReference type="Pfam" id="PF17406"/>
    </source>
</evidence>
<gene>
    <name evidence="13" type="ORF">E0L32_002754</name>
</gene>
<evidence type="ECO:0000259" key="9">
    <source>
        <dbReference type="Pfam" id="PF17404"/>
    </source>
</evidence>
<dbReference type="OrthoDB" id="10251401at2759"/>
<keyword evidence="3 5" id="KW-0694">RNA-binding</keyword>
<keyword evidence="5" id="KW-0690">Ribosome biogenesis</keyword>
<evidence type="ECO:0000313" key="13">
    <source>
        <dbReference type="EMBL" id="TPX18245.1"/>
    </source>
</evidence>
<dbReference type="InterPro" id="IPR035367">
    <property type="entry name" value="Nrap_D2"/>
</dbReference>
<keyword evidence="4 5" id="KW-0539">Nucleus</keyword>
<dbReference type="Proteomes" id="UP000319257">
    <property type="component" value="Unassembled WGS sequence"/>
</dbReference>
<dbReference type="InterPro" id="IPR035368">
    <property type="entry name" value="Nrap_D3"/>
</dbReference>
<comment type="subcellular location">
    <subcellularLocation>
        <location evidence="1 5">Nucleus</location>
        <location evidence="1 5">Nucleolus</location>
    </subcellularLocation>
</comment>
<dbReference type="Pfam" id="PF03813">
    <property type="entry name" value="Nrap"/>
    <property type="match status" value="1"/>
</dbReference>
<dbReference type="GO" id="GO:0032545">
    <property type="term" value="C:CURI complex"/>
    <property type="evidence" value="ECO:0007669"/>
    <property type="project" value="TreeGrafter"/>
</dbReference>
<dbReference type="AlphaFoldDB" id="A0A507B546"/>
<evidence type="ECO:0000256" key="3">
    <source>
        <dbReference type="ARBA" id="ARBA00022884"/>
    </source>
</evidence>
<dbReference type="GO" id="GO:0032040">
    <property type="term" value="C:small-subunit processome"/>
    <property type="evidence" value="ECO:0007669"/>
    <property type="project" value="TreeGrafter"/>
</dbReference>
<protein>
    <recommendedName>
        <fullName evidence="5">U3 small nucleolar RNA-associated protein 22</fullName>
    </recommendedName>
</protein>
<evidence type="ECO:0000259" key="7">
    <source>
        <dbReference type="Pfam" id="PF03813"/>
    </source>
</evidence>
<evidence type="ECO:0000256" key="2">
    <source>
        <dbReference type="ARBA" id="ARBA00006674"/>
    </source>
</evidence>
<dbReference type="GeneID" id="41970201"/>
<dbReference type="Pfam" id="PF17403">
    <property type="entry name" value="Nrap_D2"/>
    <property type="match status" value="1"/>
</dbReference>
<feature type="region of interest" description="Disordered" evidence="6">
    <location>
        <begin position="1"/>
        <end position="22"/>
    </location>
</feature>
<dbReference type="Gene3D" id="1.10.1410.10">
    <property type="match status" value="1"/>
</dbReference>
<dbReference type="InterPro" id="IPR035082">
    <property type="entry name" value="Nrap_D1"/>
</dbReference>
<keyword evidence="5" id="KW-0698">rRNA processing</keyword>
<dbReference type="InParanoid" id="A0A507B546"/>
<keyword evidence="14" id="KW-1185">Reference proteome</keyword>
<dbReference type="GO" id="GO:0034456">
    <property type="term" value="C:UTP-C complex"/>
    <property type="evidence" value="ECO:0007669"/>
    <property type="project" value="TreeGrafter"/>
</dbReference>
<dbReference type="Gene3D" id="3.30.70.3020">
    <property type="match status" value="1"/>
</dbReference>
<dbReference type="Pfam" id="PF17404">
    <property type="entry name" value="Nrap_D3"/>
    <property type="match status" value="1"/>
</dbReference>
<evidence type="ECO:0000256" key="1">
    <source>
        <dbReference type="ARBA" id="ARBA00004604"/>
    </source>
</evidence>
<dbReference type="GO" id="GO:0006364">
    <property type="term" value="P:rRNA processing"/>
    <property type="evidence" value="ECO:0007669"/>
    <property type="project" value="UniProtKB-KW"/>
</dbReference>
<organism evidence="13 14">
    <name type="scientific">Thyridium curvatum</name>
    <dbReference type="NCBI Taxonomy" id="1093900"/>
    <lineage>
        <taxon>Eukaryota</taxon>
        <taxon>Fungi</taxon>
        <taxon>Dikarya</taxon>
        <taxon>Ascomycota</taxon>
        <taxon>Pezizomycotina</taxon>
        <taxon>Sordariomycetes</taxon>
        <taxon>Sordariomycetidae</taxon>
        <taxon>Thyridiales</taxon>
        <taxon>Thyridiaceae</taxon>
        <taxon>Thyridium</taxon>
    </lineage>
</organism>
<feature type="domain" description="Nrap protein" evidence="10">
    <location>
        <begin position="615"/>
        <end position="800"/>
    </location>
</feature>
<dbReference type="RefSeq" id="XP_030999956.1">
    <property type="nucleotide sequence ID" value="XM_031136978.1"/>
</dbReference>
<dbReference type="GO" id="GO:0006409">
    <property type="term" value="P:tRNA export from nucleus"/>
    <property type="evidence" value="ECO:0007669"/>
    <property type="project" value="TreeGrafter"/>
</dbReference>
<dbReference type="STRING" id="1093900.A0A507B546"/>
<dbReference type="Pfam" id="PF17405">
    <property type="entry name" value="Nrap_D4"/>
    <property type="match status" value="1"/>
</dbReference>
<dbReference type="InterPro" id="IPR035371">
    <property type="entry name" value="Nrap_D6"/>
</dbReference>
<dbReference type="InterPro" id="IPR035370">
    <property type="entry name" value="Nrap_D5"/>
</dbReference>
<comment type="caution">
    <text evidence="13">The sequence shown here is derived from an EMBL/GenBank/DDBJ whole genome shotgun (WGS) entry which is preliminary data.</text>
</comment>
<feature type="domain" description="Nrap protein" evidence="7">
    <location>
        <begin position="142"/>
        <end position="294"/>
    </location>
</feature>
<evidence type="ECO:0000259" key="8">
    <source>
        <dbReference type="Pfam" id="PF17403"/>
    </source>
</evidence>
<feature type="domain" description="Nrap protein" evidence="12">
    <location>
        <begin position="973"/>
        <end position="1111"/>
    </location>
</feature>
<dbReference type="InterPro" id="IPR035369">
    <property type="entry name" value="Nrap_D4"/>
</dbReference>
<name>A0A507B546_9PEZI</name>
<dbReference type="GO" id="GO:0003723">
    <property type="term" value="F:RNA binding"/>
    <property type="evidence" value="ECO:0007669"/>
    <property type="project" value="UniProtKB-KW"/>
</dbReference>
<dbReference type="Pfam" id="PF17406">
    <property type="entry name" value="Nrap_D5"/>
    <property type="match status" value="1"/>
</dbReference>
<feature type="domain" description="Nrap protein" evidence="9">
    <location>
        <begin position="445"/>
        <end position="594"/>
    </location>
</feature>
<dbReference type="FunCoup" id="A0A507B546">
    <property type="interactions" value="937"/>
</dbReference>
<reference evidence="13 14" key="1">
    <citation type="submission" date="2019-06" db="EMBL/GenBank/DDBJ databases">
        <title>Draft genome sequence of the filamentous fungus Phialemoniopsis curvata isolated from diesel fuel.</title>
        <authorList>
            <person name="Varaljay V.A."/>
            <person name="Lyon W.J."/>
            <person name="Crouch A.L."/>
            <person name="Drake C.E."/>
            <person name="Hollomon J.M."/>
            <person name="Nadeau L.J."/>
            <person name="Nunn H.S."/>
            <person name="Stevenson B.S."/>
            <person name="Bojanowski C.L."/>
            <person name="Crookes-Goodson W.J."/>
        </authorList>
    </citation>
    <scope>NUCLEOTIDE SEQUENCE [LARGE SCALE GENOMIC DNA]</scope>
    <source>
        <strain evidence="13 14">D216</strain>
    </source>
</reference>
<proteinExistence type="inferred from homology"/>
<evidence type="ECO:0000256" key="4">
    <source>
        <dbReference type="ARBA" id="ARBA00023242"/>
    </source>
</evidence>
<accession>A0A507B546</accession>
<feature type="domain" description="Nrap protein" evidence="8">
    <location>
        <begin position="298"/>
        <end position="441"/>
    </location>
</feature>
<dbReference type="Gene3D" id="3.30.70.3030">
    <property type="match status" value="1"/>
</dbReference>
<comment type="similarity">
    <text evidence="2 5">Belongs to the NRAP family.</text>
</comment>
<dbReference type="PANTHER" id="PTHR17972">
    <property type="entry name" value="NUCLEOLAR RNA-ASSOCIATED PROTEIN"/>
    <property type="match status" value="1"/>
</dbReference>
<dbReference type="InterPro" id="IPR005554">
    <property type="entry name" value="NOL6/Upt22"/>
</dbReference>